<dbReference type="PROSITE" id="PS51257">
    <property type="entry name" value="PROKAR_LIPOPROTEIN"/>
    <property type="match status" value="1"/>
</dbReference>
<gene>
    <name evidence="2" type="ORF">PMEL_200167</name>
</gene>
<dbReference type="RefSeq" id="WP_120174806.1">
    <property type="nucleotide sequence ID" value="NZ_AP018050.1"/>
</dbReference>
<dbReference type="InterPro" id="IPR032331">
    <property type="entry name" value="DUF4856"/>
</dbReference>
<evidence type="ECO:0000313" key="2">
    <source>
        <dbReference type="EMBL" id="BBA29652.1"/>
    </source>
</evidence>
<proteinExistence type="predicted"/>
<dbReference type="OrthoDB" id="5498726at2"/>
<dbReference type="Proteomes" id="UP000267517">
    <property type="component" value="Chromosome II"/>
</dbReference>
<sequence length="397" mass="44788">MKQKTFIYSLLLLLVSALSSCSQWEGETVESAYREPQIPDPSYQFKRNGSSSVDYLECSLLRDPLDYIYSSYLRPANIMYEGTMARVKGYYNDGEFGLKPREELAASSLHKADRTRILKDVEDIFETTGKLSGMGQPSPGTYRNHRAVQGEGGYVGIHIGDVNIAFANEKGLIVAEMFNGIVWGGIYLDKVLNVHLNDSLYKDARLRTEHERIALLPGRNYTELEHHWDLAYGYYQYWLPYVQAGGLPVLRESRIKLYNAFARGRLALTEYRYEEVLQQLQVIRAELSKVAAVRAMNLLVSDITVGNLEEDINNALVFLSQGCGAVYGLQFTVQESGKPHLSYDQVMAYINELTAGNGLWDKERLLRDEATTGSLKHVAAEIGKAYGLTLNDVKRSY</sequence>
<dbReference type="Pfam" id="PF16148">
    <property type="entry name" value="DUF4856"/>
    <property type="match status" value="1"/>
</dbReference>
<dbReference type="EMBL" id="AP018050">
    <property type="protein sequence ID" value="BBA29652.1"/>
    <property type="molecule type" value="Genomic_DNA"/>
</dbReference>
<feature type="chain" id="PRO_5012174006" evidence="1">
    <location>
        <begin position="25"/>
        <end position="397"/>
    </location>
</feature>
<dbReference type="AlphaFoldDB" id="A0A250KJ62"/>
<evidence type="ECO:0000256" key="1">
    <source>
        <dbReference type="SAM" id="SignalP"/>
    </source>
</evidence>
<name>A0A250KJ62_9BACT</name>
<keyword evidence="1" id="KW-0732">Signal</keyword>
<feature type="signal peptide" evidence="1">
    <location>
        <begin position="1"/>
        <end position="24"/>
    </location>
</feature>
<accession>A0A250KJ62</accession>
<evidence type="ECO:0000313" key="3">
    <source>
        <dbReference type="Proteomes" id="UP000267517"/>
    </source>
</evidence>
<protein>
    <submittedName>
        <fullName evidence="2">DUF4856 domain-containing protein</fullName>
    </submittedName>
</protein>
<organism evidence="2 3">
    <name type="scientific">Prevotella melaninogenica</name>
    <dbReference type="NCBI Taxonomy" id="28132"/>
    <lineage>
        <taxon>Bacteria</taxon>
        <taxon>Pseudomonadati</taxon>
        <taxon>Bacteroidota</taxon>
        <taxon>Bacteroidia</taxon>
        <taxon>Bacteroidales</taxon>
        <taxon>Prevotellaceae</taxon>
        <taxon>Prevotella</taxon>
    </lineage>
</organism>
<reference evidence="2 3" key="1">
    <citation type="submission" date="2017-05" db="EMBL/GenBank/DDBJ databases">
        <title>whole genome sequence of Prevotella melaninogenica GAI 07411.</title>
        <authorList>
            <person name="Kondo Y."/>
            <person name="Hoshino T."/>
        </authorList>
    </citation>
    <scope>NUCLEOTIDE SEQUENCE [LARGE SCALE GENOMIC DNA]</scope>
    <source>
        <strain evidence="2 3">GAI 07411</strain>
    </source>
</reference>